<dbReference type="Proteomes" id="UP000324705">
    <property type="component" value="Chromosome 3A"/>
</dbReference>
<proteinExistence type="predicted"/>
<feature type="chain" id="PRO_5040124065" evidence="2">
    <location>
        <begin position="29"/>
        <end position="134"/>
    </location>
</feature>
<gene>
    <name evidence="3" type="ORF">TRITD_3Av1G002310</name>
</gene>
<dbReference type="Gramene" id="TRITD3Av1G002310.1">
    <property type="protein sequence ID" value="TRITD3Av1G002310.1"/>
    <property type="gene ID" value="TRITD3Av1G002310"/>
</dbReference>
<reference evidence="3 4" key="1">
    <citation type="submission" date="2017-09" db="EMBL/GenBank/DDBJ databases">
        <authorList>
            <consortium name="International Durum Wheat Genome Sequencing Consortium (IDWGSC)"/>
            <person name="Milanesi L."/>
        </authorList>
    </citation>
    <scope>NUCLEOTIDE SEQUENCE [LARGE SCALE GENOMIC DNA]</scope>
    <source>
        <strain evidence="4">cv. Svevo</strain>
    </source>
</reference>
<protein>
    <submittedName>
        <fullName evidence="3">Uncharacterized protein</fullName>
    </submittedName>
</protein>
<sequence length="134" mass="13790">MASSPSSLLHGVAILALICCSLSCSAAAGDVVALDGRRNQWKPPPTPLPGKQPTPVTPVPTPVPTPPTPVPGRPVTPSPPVYVPPPPPTPVGRYPVTPTPSTPICGPPPPPVQREVSALSPHRKTLQQAVKNVL</sequence>
<dbReference type="EMBL" id="LT934115">
    <property type="protein sequence ID" value="VAH55607.1"/>
    <property type="molecule type" value="Genomic_DNA"/>
</dbReference>
<evidence type="ECO:0000256" key="1">
    <source>
        <dbReference type="SAM" id="MobiDB-lite"/>
    </source>
</evidence>
<feature type="signal peptide" evidence="2">
    <location>
        <begin position="1"/>
        <end position="28"/>
    </location>
</feature>
<name>A0A9R0R9D5_TRITD</name>
<dbReference type="PRINTS" id="PR01217">
    <property type="entry name" value="PRICHEXTENSN"/>
</dbReference>
<feature type="compositionally biased region" description="Pro residues" evidence="1">
    <location>
        <begin position="42"/>
        <end position="90"/>
    </location>
</feature>
<accession>A0A9R0R9D5</accession>
<dbReference type="OMA" id="STPICGP"/>
<keyword evidence="2" id="KW-0732">Signal</keyword>
<keyword evidence="4" id="KW-1185">Reference proteome</keyword>
<dbReference type="AlphaFoldDB" id="A0A9R0R9D5"/>
<feature type="region of interest" description="Disordered" evidence="1">
    <location>
        <begin position="37"/>
        <end position="134"/>
    </location>
</feature>
<evidence type="ECO:0000256" key="2">
    <source>
        <dbReference type="SAM" id="SignalP"/>
    </source>
</evidence>
<evidence type="ECO:0000313" key="4">
    <source>
        <dbReference type="Proteomes" id="UP000324705"/>
    </source>
</evidence>
<feature type="compositionally biased region" description="Pro residues" evidence="1">
    <location>
        <begin position="97"/>
        <end position="112"/>
    </location>
</feature>
<organism evidence="3 4">
    <name type="scientific">Triticum turgidum subsp. durum</name>
    <name type="common">Durum wheat</name>
    <name type="synonym">Triticum durum</name>
    <dbReference type="NCBI Taxonomy" id="4567"/>
    <lineage>
        <taxon>Eukaryota</taxon>
        <taxon>Viridiplantae</taxon>
        <taxon>Streptophyta</taxon>
        <taxon>Embryophyta</taxon>
        <taxon>Tracheophyta</taxon>
        <taxon>Spermatophyta</taxon>
        <taxon>Magnoliopsida</taxon>
        <taxon>Liliopsida</taxon>
        <taxon>Poales</taxon>
        <taxon>Poaceae</taxon>
        <taxon>BOP clade</taxon>
        <taxon>Pooideae</taxon>
        <taxon>Triticodae</taxon>
        <taxon>Triticeae</taxon>
        <taxon>Triticinae</taxon>
        <taxon>Triticum</taxon>
    </lineage>
</organism>
<evidence type="ECO:0000313" key="3">
    <source>
        <dbReference type="EMBL" id="VAH55607.1"/>
    </source>
</evidence>